<dbReference type="Proteomes" id="UP000199385">
    <property type="component" value="Chromosome I"/>
</dbReference>
<protein>
    <recommendedName>
        <fullName evidence="4">Secreted protein</fullName>
    </recommendedName>
</protein>
<organism evidence="2 3">
    <name type="scientific">Micromonospora auratinigra</name>
    <dbReference type="NCBI Taxonomy" id="261654"/>
    <lineage>
        <taxon>Bacteria</taxon>
        <taxon>Bacillati</taxon>
        <taxon>Actinomycetota</taxon>
        <taxon>Actinomycetes</taxon>
        <taxon>Micromonosporales</taxon>
        <taxon>Micromonosporaceae</taxon>
        <taxon>Micromonospora</taxon>
    </lineage>
</organism>
<evidence type="ECO:0000313" key="3">
    <source>
        <dbReference type="Proteomes" id="UP000199385"/>
    </source>
</evidence>
<name>A0A1A9A2P0_9ACTN</name>
<feature type="compositionally biased region" description="Pro residues" evidence="1">
    <location>
        <begin position="70"/>
        <end position="83"/>
    </location>
</feature>
<gene>
    <name evidence="2" type="ORF">GA0070611_4759</name>
</gene>
<evidence type="ECO:0008006" key="4">
    <source>
        <dbReference type="Google" id="ProtNLM"/>
    </source>
</evidence>
<dbReference type="AlphaFoldDB" id="A0A1A9A2P0"/>
<sequence>MGMGVLLVLGGLAAVLGLLARLAARVRRRGVGGTVMGPFDEIWHPAAHRFRAEIQVHEERLVPLPSAEGPKPPRGGATPPPAE</sequence>
<evidence type="ECO:0000313" key="2">
    <source>
        <dbReference type="EMBL" id="SBT50394.1"/>
    </source>
</evidence>
<dbReference type="EMBL" id="LT594323">
    <property type="protein sequence ID" value="SBT50394.1"/>
    <property type="molecule type" value="Genomic_DNA"/>
</dbReference>
<proteinExistence type="predicted"/>
<reference evidence="3" key="1">
    <citation type="submission" date="2016-06" db="EMBL/GenBank/DDBJ databases">
        <authorList>
            <person name="Varghese N."/>
            <person name="Submissions Spin"/>
        </authorList>
    </citation>
    <scope>NUCLEOTIDE SEQUENCE [LARGE SCALE GENOMIC DNA]</scope>
    <source>
        <strain evidence="3">DSM 44815</strain>
    </source>
</reference>
<dbReference type="RefSeq" id="WP_197675784.1">
    <property type="nucleotide sequence ID" value="NZ_LT594323.1"/>
</dbReference>
<keyword evidence="3" id="KW-1185">Reference proteome</keyword>
<dbReference type="PATRIC" id="fig|261654.4.peg.4829"/>
<evidence type="ECO:0000256" key="1">
    <source>
        <dbReference type="SAM" id="MobiDB-lite"/>
    </source>
</evidence>
<dbReference type="STRING" id="261654.GA0070611_4759"/>
<feature type="region of interest" description="Disordered" evidence="1">
    <location>
        <begin position="61"/>
        <end position="83"/>
    </location>
</feature>
<accession>A0A1A9A2P0</accession>